<proteinExistence type="predicted"/>
<dbReference type="EMBL" id="VUMT01000034">
    <property type="protein sequence ID" value="MSS64867.1"/>
    <property type="molecule type" value="Genomic_DNA"/>
</dbReference>
<comment type="caution">
    <text evidence="3">The sequence shown here is derived from an EMBL/GenBank/DDBJ whole genome shotgun (WGS) entry which is preliminary data.</text>
</comment>
<dbReference type="Proteomes" id="UP000482209">
    <property type="component" value="Unassembled WGS sequence"/>
</dbReference>
<feature type="domain" description="BIG2" evidence="2">
    <location>
        <begin position="895"/>
        <end position="972"/>
    </location>
</feature>
<protein>
    <recommendedName>
        <fullName evidence="2">BIG2 domain-containing protein</fullName>
    </recommendedName>
</protein>
<organism evidence="3 4">
    <name type="scientific">Velocimicrobium porci</name>
    <dbReference type="NCBI Taxonomy" id="2606634"/>
    <lineage>
        <taxon>Bacteria</taxon>
        <taxon>Bacillati</taxon>
        <taxon>Bacillota</taxon>
        <taxon>Clostridia</taxon>
        <taxon>Lachnospirales</taxon>
        <taxon>Lachnospiraceae</taxon>
        <taxon>Velocimicrobium</taxon>
    </lineage>
</organism>
<dbReference type="SUPFAM" id="SSF49373">
    <property type="entry name" value="Invasin/intimin cell-adhesion fragments"/>
    <property type="match status" value="1"/>
</dbReference>
<dbReference type="RefSeq" id="WP_154520254.1">
    <property type="nucleotide sequence ID" value="NZ_VUMT01000034.1"/>
</dbReference>
<dbReference type="Pfam" id="PF02368">
    <property type="entry name" value="Big_2"/>
    <property type="match status" value="1"/>
</dbReference>
<evidence type="ECO:0000313" key="3">
    <source>
        <dbReference type="EMBL" id="MSS64867.1"/>
    </source>
</evidence>
<keyword evidence="4" id="KW-1185">Reference proteome</keyword>
<dbReference type="InterPro" id="IPR008964">
    <property type="entry name" value="Invasin/intimin_cell_adhesion"/>
</dbReference>
<evidence type="ECO:0000259" key="2">
    <source>
        <dbReference type="SMART" id="SM00635"/>
    </source>
</evidence>
<dbReference type="AlphaFoldDB" id="A0A6L5Y1Y1"/>
<accession>A0A6L5Y1Y1</accession>
<reference evidence="3 4" key="1">
    <citation type="submission" date="2019-08" db="EMBL/GenBank/DDBJ databases">
        <title>In-depth cultivation of the pig gut microbiome towards novel bacterial diversity and tailored functional studies.</title>
        <authorList>
            <person name="Wylensek D."/>
            <person name="Hitch T.C.A."/>
            <person name="Clavel T."/>
        </authorList>
    </citation>
    <scope>NUCLEOTIDE SEQUENCE [LARGE SCALE GENOMIC DNA]</scope>
    <source>
        <strain evidence="3 4">WCA-693-APC-MOT-I</strain>
    </source>
</reference>
<name>A0A6L5Y1Y1_9FIRM</name>
<dbReference type="SMART" id="SM00635">
    <property type="entry name" value="BID_2"/>
    <property type="match status" value="1"/>
</dbReference>
<sequence>MKIKLKRTIAGFLSVLVAFSMLISGQIPLLVKAEEPGNSDSGIEVSFVGGTVVGISDNTITYKVGEKLVNVEVGVVSGSSIVAAVSDSSVVVPYGKEDEVTFTLDENYDPTSMKVKVYGVNNFNTTLTVTDHKTTLADIPAETYLTSSVNFMVELENGGGEETVGEGSWENAYDPYLSEGINILSTWIGSSEGKITYEFSNDKDSWTGPKAELSRTAIEGWLSTLQSTTATEEQKQEAKSKLFGITPSGQYMKLTAGEDLGGNHLGFEVFQKNSEGNLVRQEDVKISYYDYRTGGFVTMSDDNRDWEDYMKCKPYLVDGVDTPTKGLIIDLNSMPANYILRGVLPFDSRKNISWWNAKYKEQVEAAGDHVSDDNWVKNGTVELVKVVSGDGSDVYYSNEPGWHADPGMDENFVVFLGKAGYDFGDNTLRPGYDGAHGGFSAEEMLEAAEKASGQCNVPVNSLVTVKLTPDPGYQILSASLNGMPLIPDEKVTSQFTFKITSNLHFSAVFEKASDVVSIAASEVSGAQITGTENAVETGNVALTVADDTDYDDTAAMQVVSGTKVVSLDVTVNQIVAKAGKLSETEQYQAKNGSLAVTEEKFWRNRLAELENPVNVALNLDGVTLAADETLAIVRDHSGEYTEVPVMVEKNNNDIVVNFSSDKFSTYTIIKKKVTIPSGDSGTGGTNSGVSSGVAETPEKPSTPDTTVITNPDGTTTETKTEVVKNEVGNSAEVTTITQKDGQGNVTGITQVTVIDQIIKNADAKITVEKNAAGEITNAQAEVTKTGSTGKTGITATLDGSVVSQIIDAAGTESVAITMTVSAGTKKFVVKADTGDINEGNKLKVFVVNKKTGKYVLVNAKTYTVSEKGNVKLTLPKGETYQLMDTKEAASVEKAILNTVKLKKTSVTVKKGNKITVQLNSKLDMDNVAKITYSSGNKTIATVSKSGKVTAKKTGTVSIEAKVTLKNGKTKTVTLKVGVN</sequence>
<evidence type="ECO:0000313" key="4">
    <source>
        <dbReference type="Proteomes" id="UP000482209"/>
    </source>
</evidence>
<feature type="compositionally biased region" description="Polar residues" evidence="1">
    <location>
        <begin position="702"/>
        <end position="713"/>
    </location>
</feature>
<dbReference type="Gene3D" id="2.60.40.1080">
    <property type="match status" value="1"/>
</dbReference>
<dbReference type="InterPro" id="IPR003343">
    <property type="entry name" value="Big_2"/>
</dbReference>
<gene>
    <name evidence="3" type="ORF">FYJ58_13485</name>
</gene>
<feature type="region of interest" description="Disordered" evidence="1">
    <location>
        <begin position="675"/>
        <end position="718"/>
    </location>
</feature>
<evidence type="ECO:0000256" key="1">
    <source>
        <dbReference type="SAM" id="MobiDB-lite"/>
    </source>
</evidence>